<evidence type="ECO:0000313" key="1">
    <source>
        <dbReference type="EMBL" id="TMV02573.1"/>
    </source>
</evidence>
<dbReference type="EMBL" id="VCPD01000012">
    <property type="protein sequence ID" value="TMV02573.1"/>
    <property type="molecule type" value="Genomic_DNA"/>
</dbReference>
<dbReference type="RefSeq" id="WP_138845733.1">
    <property type="nucleotide sequence ID" value="NZ_VCPD01000012.1"/>
</dbReference>
<sequence>MVLLEWSYYPSGLGIRKDDFSWQASYQRDQRFFLRRSLDDLSAVTDILVGDQGDDTSAKLFSEFLWRTGGIATETLTLNNIANRSDKPDVVVSSFDCITAIAKRALGMLDVTVADSHLQENGRFWDAVIRLSIPDKSGSLRN</sequence>
<name>A0ABY2WS30_9RHOB</name>
<reference evidence="1 2" key="1">
    <citation type="submission" date="2019-05" db="EMBL/GenBank/DDBJ databases">
        <title>Ruegeria sp. nov., isolated from tidal flat.</title>
        <authorList>
            <person name="Kim W."/>
        </authorList>
    </citation>
    <scope>NUCLEOTIDE SEQUENCE [LARGE SCALE GENOMIC DNA]</scope>
    <source>
        <strain evidence="1 2">CAU 1488</strain>
    </source>
</reference>
<organism evidence="1 2">
    <name type="scientific">Ruegeria sediminis</name>
    <dbReference type="NCBI Taxonomy" id="2583820"/>
    <lineage>
        <taxon>Bacteria</taxon>
        <taxon>Pseudomonadati</taxon>
        <taxon>Pseudomonadota</taxon>
        <taxon>Alphaproteobacteria</taxon>
        <taxon>Rhodobacterales</taxon>
        <taxon>Roseobacteraceae</taxon>
        <taxon>Ruegeria</taxon>
    </lineage>
</organism>
<accession>A0ABY2WS30</accession>
<evidence type="ECO:0000313" key="2">
    <source>
        <dbReference type="Proteomes" id="UP001193035"/>
    </source>
</evidence>
<keyword evidence="2" id="KW-1185">Reference proteome</keyword>
<gene>
    <name evidence="1" type="ORF">FGK63_20310</name>
</gene>
<protein>
    <submittedName>
        <fullName evidence="1">Uncharacterized protein</fullName>
    </submittedName>
</protein>
<proteinExistence type="predicted"/>
<dbReference type="Proteomes" id="UP001193035">
    <property type="component" value="Unassembled WGS sequence"/>
</dbReference>
<comment type="caution">
    <text evidence="1">The sequence shown here is derived from an EMBL/GenBank/DDBJ whole genome shotgun (WGS) entry which is preliminary data.</text>
</comment>